<gene>
    <name evidence="2" type="ORF">DSCW_53370</name>
</gene>
<dbReference type="KEGG" id="dwd:DSCW_53370"/>
<dbReference type="InterPro" id="IPR022026">
    <property type="entry name" value="DUF5981"/>
</dbReference>
<dbReference type="GO" id="GO:0008270">
    <property type="term" value="F:zinc ion binding"/>
    <property type="evidence" value="ECO:0007669"/>
    <property type="project" value="UniProtKB-KW"/>
</dbReference>
<keyword evidence="2" id="KW-0862">Zinc</keyword>
<reference evidence="2 3" key="1">
    <citation type="submission" date="2019-11" db="EMBL/GenBank/DDBJ databases">
        <title>Comparative genomics of hydrocarbon-degrading Desulfosarcina strains.</title>
        <authorList>
            <person name="Watanabe M."/>
            <person name="Kojima H."/>
            <person name="Fukui M."/>
        </authorList>
    </citation>
    <scope>NUCLEOTIDE SEQUENCE [LARGE SCALE GENOMIC DNA]</scope>
    <source>
        <strain evidence="2 3">PP31</strain>
    </source>
</reference>
<keyword evidence="2" id="KW-0863">Zinc-finger</keyword>
<dbReference type="RefSeq" id="WP_155306609.1">
    <property type="nucleotide sequence ID" value="NZ_AP021875.1"/>
</dbReference>
<dbReference type="OrthoDB" id="9803687at2"/>
<name>A0A5K7ZAW2_9BACT</name>
<dbReference type="Pfam" id="PF12225">
    <property type="entry name" value="DUF5981"/>
    <property type="match status" value="1"/>
</dbReference>
<dbReference type="Proteomes" id="UP000427769">
    <property type="component" value="Chromosome"/>
</dbReference>
<evidence type="ECO:0000259" key="1">
    <source>
        <dbReference type="Pfam" id="PF12225"/>
    </source>
</evidence>
<proteinExistence type="predicted"/>
<accession>A0A5K7ZAW2</accession>
<dbReference type="PANTHER" id="PTHR38755:SF1">
    <property type="entry name" value="METHYLENE-TETRAHYDROFOLATE REDUCTASE C-TERMINAL DOMAIN-CONTAINING PROTEIN"/>
    <property type="match status" value="1"/>
</dbReference>
<dbReference type="PANTHER" id="PTHR38755">
    <property type="entry name" value="5,10-METHYLENETETRAHYDROFOLATE REDUCTASE"/>
    <property type="match status" value="1"/>
</dbReference>
<evidence type="ECO:0000313" key="2">
    <source>
        <dbReference type="EMBL" id="BBO77920.1"/>
    </source>
</evidence>
<sequence length="220" mass="24621">MIKAQQKPIQEILDIIKPYGRILNLGCGGCVSVCLAGGQKESQILSKELARRLKMEKLSGRVDCYTLERQCNMKYFDELDGMIERYDCLISMACGAGTQLLAERFPKTPVFPAVDTVSIGVDRAIGVYEERCRACGECVIGYTGGICPVTRCAKGLFNGPCGGTNKGKCEVSQEIPCAWMDIYHRLKEQNRLDDIQKIRPPMAWRNQIQRTTVQPPMNLY</sequence>
<dbReference type="AlphaFoldDB" id="A0A5K7ZAW2"/>
<protein>
    <submittedName>
        <fullName evidence="2">Zinc-finger protein</fullName>
    </submittedName>
</protein>
<dbReference type="EMBL" id="AP021875">
    <property type="protein sequence ID" value="BBO77920.1"/>
    <property type="molecule type" value="Genomic_DNA"/>
</dbReference>
<keyword evidence="2" id="KW-0479">Metal-binding</keyword>
<keyword evidence="3" id="KW-1185">Reference proteome</keyword>
<evidence type="ECO:0000313" key="3">
    <source>
        <dbReference type="Proteomes" id="UP000427769"/>
    </source>
</evidence>
<feature type="domain" description="Methylene-tetrahydrofolate reductase C-terminal-like" evidence="1">
    <location>
        <begin position="111"/>
        <end position="205"/>
    </location>
</feature>
<organism evidence="2 3">
    <name type="scientific">Desulfosarcina widdelii</name>
    <dbReference type="NCBI Taxonomy" id="947919"/>
    <lineage>
        <taxon>Bacteria</taxon>
        <taxon>Pseudomonadati</taxon>
        <taxon>Thermodesulfobacteriota</taxon>
        <taxon>Desulfobacteria</taxon>
        <taxon>Desulfobacterales</taxon>
        <taxon>Desulfosarcinaceae</taxon>
        <taxon>Desulfosarcina</taxon>
    </lineage>
</organism>